<feature type="compositionally biased region" description="Pro residues" evidence="1">
    <location>
        <begin position="85"/>
        <end position="94"/>
    </location>
</feature>
<evidence type="ECO:0000313" key="3">
    <source>
        <dbReference type="Proteomes" id="UP000485058"/>
    </source>
</evidence>
<feature type="region of interest" description="Disordered" evidence="1">
    <location>
        <begin position="49"/>
        <end position="123"/>
    </location>
</feature>
<comment type="caution">
    <text evidence="2">The sequence shown here is derived from an EMBL/GenBank/DDBJ whole genome shotgun (WGS) entry which is preliminary data.</text>
</comment>
<name>A0A699YM15_HAELA</name>
<feature type="compositionally biased region" description="Low complexity" evidence="1">
    <location>
        <begin position="49"/>
        <end position="58"/>
    </location>
</feature>
<dbReference type="AlphaFoldDB" id="A0A699YM15"/>
<feature type="compositionally biased region" description="Pro residues" evidence="1">
    <location>
        <begin position="110"/>
        <end position="123"/>
    </location>
</feature>
<dbReference type="Proteomes" id="UP000485058">
    <property type="component" value="Unassembled WGS sequence"/>
</dbReference>
<feature type="compositionally biased region" description="Basic and acidic residues" evidence="1">
    <location>
        <begin position="66"/>
        <end position="80"/>
    </location>
</feature>
<gene>
    <name evidence="2" type="ORF">HaLaN_06603</name>
</gene>
<reference evidence="2 3" key="1">
    <citation type="submission" date="2020-02" db="EMBL/GenBank/DDBJ databases">
        <title>Draft genome sequence of Haematococcus lacustris strain NIES-144.</title>
        <authorList>
            <person name="Morimoto D."/>
            <person name="Nakagawa S."/>
            <person name="Yoshida T."/>
            <person name="Sawayama S."/>
        </authorList>
    </citation>
    <scope>NUCLEOTIDE SEQUENCE [LARGE SCALE GENOMIC DNA]</scope>
    <source>
        <strain evidence="2 3">NIES-144</strain>
    </source>
</reference>
<sequence>MTALCTRGSAADQPQSRAPDAVLLTQRVKSPAISTTLGTARRLLGGLKAQAGPPGCVEPAPPAPEPEPKAPFKDMIEKAKALHQPLPPREPAAPTPLQDVLEKKKALHEPLPPPPCTPVPAPP</sequence>
<accession>A0A699YM15</accession>
<evidence type="ECO:0000256" key="1">
    <source>
        <dbReference type="SAM" id="MobiDB-lite"/>
    </source>
</evidence>
<dbReference type="EMBL" id="BLLF01000378">
    <property type="protein sequence ID" value="GFH11153.1"/>
    <property type="molecule type" value="Genomic_DNA"/>
</dbReference>
<keyword evidence="3" id="KW-1185">Reference proteome</keyword>
<protein>
    <submittedName>
        <fullName evidence="2">Uncharacterized protein</fullName>
    </submittedName>
</protein>
<proteinExistence type="predicted"/>
<feature type="non-terminal residue" evidence="2">
    <location>
        <position position="1"/>
    </location>
</feature>
<feature type="non-terminal residue" evidence="2">
    <location>
        <position position="123"/>
    </location>
</feature>
<evidence type="ECO:0000313" key="2">
    <source>
        <dbReference type="EMBL" id="GFH11153.1"/>
    </source>
</evidence>
<organism evidence="2 3">
    <name type="scientific">Haematococcus lacustris</name>
    <name type="common">Green alga</name>
    <name type="synonym">Haematococcus pluvialis</name>
    <dbReference type="NCBI Taxonomy" id="44745"/>
    <lineage>
        <taxon>Eukaryota</taxon>
        <taxon>Viridiplantae</taxon>
        <taxon>Chlorophyta</taxon>
        <taxon>core chlorophytes</taxon>
        <taxon>Chlorophyceae</taxon>
        <taxon>CS clade</taxon>
        <taxon>Chlamydomonadales</taxon>
        <taxon>Haematococcaceae</taxon>
        <taxon>Haematococcus</taxon>
    </lineage>
</organism>